<keyword evidence="3" id="KW-1185">Reference proteome</keyword>
<feature type="compositionally biased region" description="Basic and acidic residues" evidence="1">
    <location>
        <begin position="16"/>
        <end position="26"/>
    </location>
</feature>
<feature type="compositionally biased region" description="Basic residues" evidence="1">
    <location>
        <begin position="349"/>
        <end position="364"/>
    </location>
</feature>
<dbReference type="OrthoDB" id="10601456at2759"/>
<feature type="region of interest" description="Disordered" evidence="1">
    <location>
        <begin position="207"/>
        <end position="241"/>
    </location>
</feature>
<gene>
    <name evidence="2" type="ORF">EGW08_020430</name>
</gene>
<evidence type="ECO:0000256" key="1">
    <source>
        <dbReference type="SAM" id="MobiDB-lite"/>
    </source>
</evidence>
<feature type="region of interest" description="Disordered" evidence="1">
    <location>
        <begin position="324"/>
        <end position="366"/>
    </location>
</feature>
<reference evidence="2 3" key="1">
    <citation type="submission" date="2019-01" db="EMBL/GenBank/DDBJ databases">
        <title>A draft genome assembly of the solar-powered sea slug Elysia chlorotica.</title>
        <authorList>
            <person name="Cai H."/>
            <person name="Li Q."/>
            <person name="Fang X."/>
            <person name="Li J."/>
            <person name="Curtis N.E."/>
            <person name="Altenburger A."/>
            <person name="Shibata T."/>
            <person name="Feng M."/>
            <person name="Maeda T."/>
            <person name="Schwartz J.A."/>
            <person name="Shigenobu S."/>
            <person name="Lundholm N."/>
            <person name="Nishiyama T."/>
            <person name="Yang H."/>
            <person name="Hasebe M."/>
            <person name="Li S."/>
            <person name="Pierce S.K."/>
            <person name="Wang J."/>
        </authorList>
    </citation>
    <scope>NUCLEOTIDE SEQUENCE [LARGE SCALE GENOMIC DNA]</scope>
    <source>
        <strain evidence="2">EC2010</strain>
        <tissue evidence="2">Whole organism of an adult</tissue>
    </source>
</reference>
<feature type="region of interest" description="Disordered" evidence="1">
    <location>
        <begin position="130"/>
        <end position="179"/>
    </location>
</feature>
<organism evidence="2 3">
    <name type="scientific">Elysia chlorotica</name>
    <name type="common">Eastern emerald elysia</name>
    <name type="synonym">Sea slug</name>
    <dbReference type="NCBI Taxonomy" id="188477"/>
    <lineage>
        <taxon>Eukaryota</taxon>
        <taxon>Metazoa</taxon>
        <taxon>Spiralia</taxon>
        <taxon>Lophotrochozoa</taxon>
        <taxon>Mollusca</taxon>
        <taxon>Gastropoda</taxon>
        <taxon>Heterobranchia</taxon>
        <taxon>Euthyneura</taxon>
        <taxon>Panpulmonata</taxon>
        <taxon>Sacoglossa</taxon>
        <taxon>Placobranchoidea</taxon>
        <taxon>Plakobranchidae</taxon>
        <taxon>Elysia</taxon>
    </lineage>
</organism>
<name>A0A3S1H425_ELYCH</name>
<dbReference type="Proteomes" id="UP000271974">
    <property type="component" value="Unassembled WGS sequence"/>
</dbReference>
<feature type="region of interest" description="Disordered" evidence="1">
    <location>
        <begin position="1"/>
        <end position="27"/>
    </location>
</feature>
<evidence type="ECO:0000313" key="2">
    <source>
        <dbReference type="EMBL" id="RUS71810.1"/>
    </source>
</evidence>
<sequence length="393" mass="43592">MVKLTRACSFHSTTRQHPETSRDGAATRKVSSLAVFPSGCHTNKFTSKSSRQLCDATSNEHVHKVRFYLGESDLKVDSVGTSHESPSLCGTTDNGGESKICPEKSGGIDGPAKVPHSFFTMSDFKELFQSSKKKRTKSKGSDSDLSNSDMGKTAGGSFSMEKKANHPPHTTSEVDHSLSSEKCPISCTLKLHDDALTSAPVLSISNRNADTNAVPPQAGHTGKSVSVRSTPPPISDRSSLAPDDHHLLSRVVHMGHVIGRGLRRASSTRRSRKGRTCETGGTDKRNMAVHDDVDDDGEEEEFFPHSFADESCLKRGDSFMRRHFPHLHKSGNNKSVHSHQNSVLSDRHHQQHHHHNHQHHHSHHSLREYVLEVLHLPHRLRRTRKGFSHTTFR</sequence>
<protein>
    <submittedName>
        <fullName evidence="2">Uncharacterized protein</fullName>
    </submittedName>
</protein>
<feature type="compositionally biased region" description="Polar residues" evidence="1">
    <location>
        <begin position="332"/>
        <end position="344"/>
    </location>
</feature>
<comment type="caution">
    <text evidence="2">The sequence shown here is derived from an EMBL/GenBank/DDBJ whole genome shotgun (WGS) entry which is preliminary data.</text>
</comment>
<proteinExistence type="predicted"/>
<feature type="region of interest" description="Disordered" evidence="1">
    <location>
        <begin position="262"/>
        <end position="289"/>
    </location>
</feature>
<accession>A0A3S1H425</accession>
<dbReference type="EMBL" id="RQTK01001155">
    <property type="protein sequence ID" value="RUS71810.1"/>
    <property type="molecule type" value="Genomic_DNA"/>
</dbReference>
<feature type="compositionally biased region" description="Basic residues" evidence="1">
    <location>
        <begin position="262"/>
        <end position="274"/>
    </location>
</feature>
<evidence type="ECO:0000313" key="3">
    <source>
        <dbReference type="Proteomes" id="UP000271974"/>
    </source>
</evidence>
<dbReference type="AlphaFoldDB" id="A0A3S1H425"/>